<evidence type="ECO:0000256" key="2">
    <source>
        <dbReference type="ARBA" id="ARBA00022898"/>
    </source>
</evidence>
<comment type="cofactor">
    <cofactor evidence="1">
        <name>pyridoxal 5'-phosphate</name>
        <dbReference type="ChEBI" id="CHEBI:597326"/>
    </cofactor>
</comment>
<dbReference type="RefSeq" id="WP_066215725.1">
    <property type="nucleotide sequence ID" value="NZ_FNSN01000003.1"/>
</dbReference>
<protein>
    <submittedName>
        <fullName evidence="4">Cysteine synthase A</fullName>
    </submittedName>
</protein>
<name>A0A1H4RD25_9MICC</name>
<gene>
    <name evidence="4" type="ORF">SAMN04489745_2527</name>
</gene>
<keyword evidence="5" id="KW-1185">Reference proteome</keyword>
<dbReference type="EMBL" id="FNSN01000003">
    <property type="protein sequence ID" value="SEC29777.1"/>
    <property type="molecule type" value="Genomic_DNA"/>
</dbReference>
<sequence length="380" mass="40075">MNSHIGLHGYTTSQQEEPEFAAPEWGGHVRAPFEDDHPGLFRMPEPGPAAVRLHDAFIPSPLTSLDRLFGARSAAQVIAKLDLLQVSGSTKERTAASLLAGLMERGDLTPGGTVVESTSGNLGSALARQCALLGVRMVAVVDEFANVAALQAMKAYGARVVRVPTPEDGNRLRARVLKVAELLEKIPGAVTTNQYGNADNARAHDLTTMPEFVAALGAPPDRMYVAVSTTGTLLGCQRAIERAGWPTVLVAVDAAGSVLFDGERGERRLPGLGAGFVTELSRHARPEAVRRISELDMVKGCRMLARREGILAGASTGAIVAAIGQDLESLDAGTTVGMLVHDGGLPYLPTVYDDEWVAGNLGDVGAVEAALERANPFSTR</sequence>
<organism evidence="4 5">
    <name type="scientific">Arthrobacter woluwensis</name>
    <dbReference type="NCBI Taxonomy" id="156980"/>
    <lineage>
        <taxon>Bacteria</taxon>
        <taxon>Bacillati</taxon>
        <taxon>Actinomycetota</taxon>
        <taxon>Actinomycetes</taxon>
        <taxon>Micrococcales</taxon>
        <taxon>Micrococcaceae</taxon>
        <taxon>Arthrobacter</taxon>
    </lineage>
</organism>
<proteinExistence type="predicted"/>
<evidence type="ECO:0000313" key="5">
    <source>
        <dbReference type="Proteomes" id="UP000182652"/>
    </source>
</evidence>
<dbReference type="Proteomes" id="UP000182652">
    <property type="component" value="Unassembled WGS sequence"/>
</dbReference>
<keyword evidence="2" id="KW-0663">Pyridoxal phosphate</keyword>
<feature type="domain" description="Tryptophan synthase beta chain-like PALP" evidence="3">
    <location>
        <begin position="56"/>
        <end position="340"/>
    </location>
</feature>
<dbReference type="InterPro" id="IPR050214">
    <property type="entry name" value="Cys_Synth/Cystath_Beta-Synth"/>
</dbReference>
<dbReference type="PANTHER" id="PTHR10314">
    <property type="entry name" value="CYSTATHIONINE BETA-SYNTHASE"/>
    <property type="match status" value="1"/>
</dbReference>
<dbReference type="CDD" id="cd01561">
    <property type="entry name" value="CBS_like"/>
    <property type="match status" value="1"/>
</dbReference>
<dbReference type="InterPro" id="IPR001926">
    <property type="entry name" value="TrpB-like_PALP"/>
</dbReference>
<dbReference type="AlphaFoldDB" id="A0A1H4RD25"/>
<dbReference type="InterPro" id="IPR036052">
    <property type="entry name" value="TrpB-like_PALP_sf"/>
</dbReference>
<dbReference type="GO" id="GO:1901605">
    <property type="term" value="P:alpha-amino acid metabolic process"/>
    <property type="evidence" value="ECO:0007669"/>
    <property type="project" value="UniProtKB-ARBA"/>
</dbReference>
<evidence type="ECO:0000256" key="1">
    <source>
        <dbReference type="ARBA" id="ARBA00001933"/>
    </source>
</evidence>
<evidence type="ECO:0000259" key="3">
    <source>
        <dbReference type="Pfam" id="PF00291"/>
    </source>
</evidence>
<dbReference type="STRING" id="156980.SAMN04489745_2527"/>
<evidence type="ECO:0000313" key="4">
    <source>
        <dbReference type="EMBL" id="SEC29777.1"/>
    </source>
</evidence>
<dbReference type="Gene3D" id="3.40.50.1100">
    <property type="match status" value="2"/>
</dbReference>
<dbReference type="SUPFAM" id="SSF53686">
    <property type="entry name" value="Tryptophan synthase beta subunit-like PLP-dependent enzymes"/>
    <property type="match status" value="1"/>
</dbReference>
<dbReference type="Pfam" id="PF00291">
    <property type="entry name" value="PALP"/>
    <property type="match status" value="1"/>
</dbReference>
<accession>A0A1H4RD25</accession>
<reference evidence="4 5" key="1">
    <citation type="submission" date="2016-10" db="EMBL/GenBank/DDBJ databases">
        <authorList>
            <person name="de Groot N.N."/>
        </authorList>
    </citation>
    <scope>NUCLEOTIDE SEQUENCE [LARGE SCALE GENOMIC DNA]</scope>
    <source>
        <strain evidence="4 5">DSM 10495</strain>
    </source>
</reference>